<evidence type="ECO:0000313" key="3">
    <source>
        <dbReference type="Proteomes" id="UP000549765"/>
    </source>
</evidence>
<proteinExistence type="predicted"/>
<keyword evidence="3" id="KW-1185">Reference proteome</keyword>
<dbReference type="EMBL" id="JAAXPN010000001">
    <property type="protein sequence ID" value="NKZ23298.1"/>
    <property type="molecule type" value="Genomic_DNA"/>
</dbReference>
<organism evidence="2 3">
    <name type="scientific">Periweissella fabalis</name>
    <dbReference type="NCBI Taxonomy" id="1070421"/>
    <lineage>
        <taxon>Bacteria</taxon>
        <taxon>Bacillati</taxon>
        <taxon>Bacillota</taxon>
        <taxon>Bacilli</taxon>
        <taxon>Lactobacillales</taxon>
        <taxon>Lactobacillaceae</taxon>
        <taxon>Periweissella</taxon>
    </lineage>
</organism>
<dbReference type="Proteomes" id="UP000549765">
    <property type="component" value="Unassembled WGS sequence"/>
</dbReference>
<dbReference type="SUPFAM" id="SSF46785">
    <property type="entry name" value="Winged helix' DNA-binding domain"/>
    <property type="match status" value="1"/>
</dbReference>
<comment type="caution">
    <text evidence="2">The sequence shown here is derived from an EMBL/GenBank/DDBJ whole genome shotgun (WGS) entry which is preliminary data.</text>
</comment>
<dbReference type="InterPro" id="IPR036388">
    <property type="entry name" value="WH-like_DNA-bd_sf"/>
</dbReference>
<evidence type="ECO:0000313" key="2">
    <source>
        <dbReference type="EMBL" id="NKZ23298.1"/>
    </source>
</evidence>
<dbReference type="RefSeq" id="WP_168721098.1">
    <property type="nucleotide sequence ID" value="NZ_JAAXPN010000001.1"/>
</dbReference>
<gene>
    <name evidence="2" type="ORF">HF964_00505</name>
</gene>
<name>A0A7X6S284_9LACO</name>
<protein>
    <submittedName>
        <fullName evidence="2">PadR family transcriptional regulator</fullName>
    </submittedName>
</protein>
<dbReference type="InterPro" id="IPR052509">
    <property type="entry name" value="Metal_resp_DNA-bind_regulator"/>
</dbReference>
<sequence length="180" mass="20957">MYELIILGILTSGDKSGYALRNILENIFTTRRKISSGVLYPRLEEFTQYGWISMYEDPTDPRSARFAHLTTSGQAHFLQLMEQPVAYDSKREELLHFKCRFLGSVNVSVRQQILKEYQTYLMADIEAYEALALHMGEHINRNDKQREKYHYVLASSELDKTLAQTKLTWVKQQLSVLEGE</sequence>
<dbReference type="PANTHER" id="PTHR33169">
    <property type="entry name" value="PADR-FAMILY TRANSCRIPTIONAL REGULATOR"/>
    <property type="match status" value="1"/>
</dbReference>
<dbReference type="InterPro" id="IPR036390">
    <property type="entry name" value="WH_DNA-bd_sf"/>
</dbReference>
<dbReference type="Pfam" id="PF03551">
    <property type="entry name" value="PadR"/>
    <property type="match status" value="1"/>
</dbReference>
<evidence type="ECO:0000259" key="1">
    <source>
        <dbReference type="Pfam" id="PF03551"/>
    </source>
</evidence>
<accession>A0A7X6S284</accession>
<dbReference type="Gene3D" id="1.10.10.10">
    <property type="entry name" value="Winged helix-like DNA-binding domain superfamily/Winged helix DNA-binding domain"/>
    <property type="match status" value="1"/>
</dbReference>
<reference evidence="2 3" key="1">
    <citation type="submission" date="2020-04" db="EMBL/GenBank/DDBJ databases">
        <title>MicrobeNet Type strains.</title>
        <authorList>
            <person name="Nicholson A.C."/>
        </authorList>
    </citation>
    <scope>NUCLEOTIDE SEQUENCE [LARGE SCALE GENOMIC DNA]</scope>
    <source>
        <strain evidence="2 3">CCUG 61472</strain>
    </source>
</reference>
<dbReference type="InterPro" id="IPR005149">
    <property type="entry name" value="Tscrpt_reg_PadR_N"/>
</dbReference>
<dbReference type="AlphaFoldDB" id="A0A7X6S284"/>
<feature type="domain" description="Transcription regulator PadR N-terminal" evidence="1">
    <location>
        <begin position="6"/>
        <end position="76"/>
    </location>
</feature>
<dbReference type="PANTHER" id="PTHR33169:SF14">
    <property type="entry name" value="TRANSCRIPTIONAL REGULATOR RV3488"/>
    <property type="match status" value="1"/>
</dbReference>